<name>A0A7J6LVY0_PEROL</name>
<comment type="caution">
    <text evidence="3">The sequence shown here is derived from an EMBL/GenBank/DDBJ whole genome shotgun (WGS) entry which is preliminary data.</text>
</comment>
<feature type="compositionally biased region" description="Low complexity" evidence="1">
    <location>
        <begin position="57"/>
        <end position="69"/>
    </location>
</feature>
<feature type="compositionally biased region" description="Basic and acidic residues" evidence="1">
    <location>
        <begin position="387"/>
        <end position="398"/>
    </location>
</feature>
<dbReference type="SUPFAM" id="SSF48403">
    <property type="entry name" value="Ankyrin repeat"/>
    <property type="match status" value="1"/>
</dbReference>
<dbReference type="OrthoDB" id="10486196at2759"/>
<feature type="region of interest" description="Disordered" evidence="1">
    <location>
        <begin position="1"/>
        <end position="78"/>
    </location>
</feature>
<evidence type="ECO:0000313" key="4">
    <source>
        <dbReference type="Proteomes" id="UP000570595"/>
    </source>
</evidence>
<evidence type="ECO:0000256" key="2">
    <source>
        <dbReference type="SAM" id="Phobius"/>
    </source>
</evidence>
<dbReference type="Proteomes" id="UP000570595">
    <property type="component" value="Unassembled WGS sequence"/>
</dbReference>
<dbReference type="Gene3D" id="1.25.40.20">
    <property type="entry name" value="Ankyrin repeat-containing domain"/>
    <property type="match status" value="1"/>
</dbReference>
<dbReference type="AlphaFoldDB" id="A0A7J6LVY0"/>
<feature type="compositionally biased region" description="Polar residues" evidence="1">
    <location>
        <begin position="370"/>
        <end position="381"/>
    </location>
</feature>
<organism evidence="3 4">
    <name type="scientific">Perkinsus olseni</name>
    <name type="common">Perkinsus atlanticus</name>
    <dbReference type="NCBI Taxonomy" id="32597"/>
    <lineage>
        <taxon>Eukaryota</taxon>
        <taxon>Sar</taxon>
        <taxon>Alveolata</taxon>
        <taxon>Perkinsozoa</taxon>
        <taxon>Perkinsea</taxon>
        <taxon>Perkinsida</taxon>
        <taxon>Perkinsidae</taxon>
        <taxon>Perkinsus</taxon>
    </lineage>
</organism>
<keyword evidence="2" id="KW-1133">Transmembrane helix</keyword>
<accession>A0A7J6LVY0</accession>
<keyword evidence="2" id="KW-0472">Membrane</keyword>
<dbReference type="InterPro" id="IPR036770">
    <property type="entry name" value="Ankyrin_rpt-contain_sf"/>
</dbReference>
<feature type="transmembrane region" description="Helical" evidence="2">
    <location>
        <begin position="106"/>
        <end position="126"/>
    </location>
</feature>
<evidence type="ECO:0000256" key="1">
    <source>
        <dbReference type="SAM" id="MobiDB-lite"/>
    </source>
</evidence>
<keyword evidence="2" id="KW-0812">Transmembrane</keyword>
<gene>
    <name evidence="3" type="ORF">FOZ61_002048</name>
</gene>
<evidence type="ECO:0000313" key="3">
    <source>
        <dbReference type="EMBL" id="KAF4662971.1"/>
    </source>
</evidence>
<feature type="region of interest" description="Disordered" evidence="1">
    <location>
        <begin position="370"/>
        <end position="398"/>
    </location>
</feature>
<dbReference type="EMBL" id="JABAHT010000154">
    <property type="protein sequence ID" value="KAF4662971.1"/>
    <property type="molecule type" value="Genomic_DNA"/>
</dbReference>
<reference evidence="3 4" key="1">
    <citation type="submission" date="2020-04" db="EMBL/GenBank/DDBJ databases">
        <title>Perkinsus olseni comparative genomics.</title>
        <authorList>
            <person name="Bogema D.R."/>
        </authorList>
    </citation>
    <scope>NUCLEOTIDE SEQUENCE [LARGE SCALE GENOMIC DNA]</scope>
    <source>
        <strain evidence="3">ATCC PRA-179</strain>
    </source>
</reference>
<proteinExistence type="predicted"/>
<sequence length="441" mass="47562">MLQPTSSKAAGRTASSSSSAVDKRYGSPDPGGIPMQPMRGPQQRVRPQGDLLDVSTAPAPAEASPASSSSKERRGSNALMVDLEDSVTGALRKGHEAAVTLDPIRVIVFFIVIVALLFFATLGPTIPSLPQLPNRDLEMNPAAGRASGEAPAARGVSSAFLNACASADRRSFQAILERYGRVLNSGDQQLCMHYALQGGEKGYLDIVSSLLSMGVDPVVEDPSGVSLLEVACGEGRVEALDTMLRSDTSLCSGDSLYYFAGRAPTQEATRQLIEVIRKHCEKHKDGKGDVEVAGVRDDARFAKEEVSTAKGRNYESEWSDMTNREKYSKELASLQLEVEKWRDRAFEAARQKQNLLGRIARLEAQLQQAKQRADDQITTTRPPAPVEHGKKDAGADDGYERLWKDAHFGVVADKPLTGAPADELTSSPLGPPPEGRNMFLS</sequence>
<feature type="compositionally biased region" description="Low complexity" evidence="1">
    <location>
        <begin position="1"/>
        <end position="20"/>
    </location>
</feature>
<protein>
    <submittedName>
        <fullName evidence="3">Uncharacterized protein</fullName>
    </submittedName>
</protein>
<feature type="region of interest" description="Disordered" evidence="1">
    <location>
        <begin position="414"/>
        <end position="441"/>
    </location>
</feature>